<dbReference type="PANTHER" id="PTHR10794">
    <property type="entry name" value="ABHYDROLASE DOMAIN-CONTAINING PROTEIN"/>
    <property type="match status" value="1"/>
</dbReference>
<dbReference type="GO" id="GO:0034338">
    <property type="term" value="F:short-chain carboxylesterase activity"/>
    <property type="evidence" value="ECO:0007669"/>
    <property type="project" value="TreeGrafter"/>
</dbReference>
<evidence type="ECO:0000313" key="2">
    <source>
        <dbReference type="EMBL" id="CAE0298782.1"/>
    </source>
</evidence>
<protein>
    <submittedName>
        <fullName evidence="2">Uncharacterized protein</fullName>
    </submittedName>
</protein>
<dbReference type="Gene3D" id="3.40.50.1820">
    <property type="entry name" value="alpha/beta hydrolase"/>
    <property type="match status" value="1"/>
</dbReference>
<sequence length="122" mass="13191">MSKKDVLTATSLRRLEEASICKLHGYADAEEYYASNSPRPFLQAIAVPTLVVNAQDDPVVGISTLPREELAKNPRVYTVITRRGGHIGWGSGGLGAAAWTDDMAVDFMQACALRASGIRSRL</sequence>
<dbReference type="GO" id="GO:0047372">
    <property type="term" value="F:monoacylglycerol lipase activity"/>
    <property type="evidence" value="ECO:0007669"/>
    <property type="project" value="TreeGrafter"/>
</dbReference>
<proteinExistence type="inferred from homology"/>
<accession>A0A7S3HL67</accession>
<dbReference type="EMBL" id="HBIC01053805">
    <property type="protein sequence ID" value="CAE0298782.1"/>
    <property type="molecule type" value="Transcribed_RNA"/>
</dbReference>
<comment type="similarity">
    <text evidence="1">Belongs to the AB hydrolase superfamily. AB hydrolase 4 family.</text>
</comment>
<dbReference type="PANTHER" id="PTHR10794:SF63">
    <property type="entry name" value="ALPHA_BETA HYDROLASE 1, ISOFORM A"/>
    <property type="match status" value="1"/>
</dbReference>
<organism evidence="2">
    <name type="scientific">Spumella elongata</name>
    <dbReference type="NCBI Taxonomy" id="89044"/>
    <lineage>
        <taxon>Eukaryota</taxon>
        <taxon>Sar</taxon>
        <taxon>Stramenopiles</taxon>
        <taxon>Ochrophyta</taxon>
        <taxon>Chrysophyceae</taxon>
        <taxon>Chromulinales</taxon>
        <taxon>Chromulinaceae</taxon>
        <taxon>Spumella</taxon>
    </lineage>
</organism>
<evidence type="ECO:0000256" key="1">
    <source>
        <dbReference type="ARBA" id="ARBA00010884"/>
    </source>
</evidence>
<reference evidence="2" key="1">
    <citation type="submission" date="2021-01" db="EMBL/GenBank/DDBJ databases">
        <authorList>
            <person name="Corre E."/>
            <person name="Pelletier E."/>
            <person name="Niang G."/>
            <person name="Scheremetjew M."/>
            <person name="Finn R."/>
            <person name="Kale V."/>
            <person name="Holt S."/>
            <person name="Cochrane G."/>
            <person name="Meng A."/>
            <person name="Brown T."/>
            <person name="Cohen L."/>
        </authorList>
    </citation>
    <scope>NUCLEOTIDE SEQUENCE</scope>
    <source>
        <strain evidence="2">CCAP 955/1</strain>
    </source>
</reference>
<dbReference type="InterPro" id="IPR050960">
    <property type="entry name" value="AB_hydrolase_4_sf"/>
</dbReference>
<dbReference type="AlphaFoldDB" id="A0A7S3HL67"/>
<gene>
    <name evidence="2" type="ORF">SELO1098_LOCUS27636</name>
</gene>
<name>A0A7S3HL67_9STRA</name>
<dbReference type="InterPro" id="IPR029058">
    <property type="entry name" value="AB_hydrolase_fold"/>
</dbReference>
<dbReference type="SUPFAM" id="SSF53474">
    <property type="entry name" value="alpha/beta-Hydrolases"/>
    <property type="match status" value="1"/>
</dbReference>